<dbReference type="GO" id="GO:0005737">
    <property type="term" value="C:cytoplasm"/>
    <property type="evidence" value="ECO:0007669"/>
    <property type="project" value="UniProtKB-SubCell"/>
</dbReference>
<comment type="caution">
    <text evidence="15">The sequence shown here is derived from an EMBL/GenBank/DDBJ whole genome shotgun (WGS) entry which is preliminary data.</text>
</comment>
<dbReference type="SUPFAM" id="SSF49599">
    <property type="entry name" value="TRAF domain-like"/>
    <property type="match status" value="1"/>
</dbReference>
<evidence type="ECO:0000256" key="1">
    <source>
        <dbReference type="ARBA" id="ARBA00004496"/>
    </source>
</evidence>
<dbReference type="InterPro" id="IPR008974">
    <property type="entry name" value="TRAF-like"/>
</dbReference>
<feature type="coiled-coil region" evidence="11">
    <location>
        <begin position="175"/>
        <end position="202"/>
    </location>
</feature>
<dbReference type="OrthoDB" id="6105938at2759"/>
<evidence type="ECO:0000256" key="4">
    <source>
        <dbReference type="ARBA" id="ARBA00022703"/>
    </source>
</evidence>
<keyword evidence="7" id="KW-0862">Zinc</keyword>
<evidence type="ECO:0000256" key="3">
    <source>
        <dbReference type="ARBA" id="ARBA00022499"/>
    </source>
</evidence>
<dbReference type="InterPro" id="IPR013083">
    <property type="entry name" value="Znf_RING/FYVE/PHD"/>
</dbReference>
<feature type="domain" description="RING-type" evidence="13">
    <location>
        <begin position="436"/>
        <end position="478"/>
    </location>
</feature>
<feature type="domain" description="MATH" evidence="14">
    <location>
        <begin position="214"/>
        <end position="345"/>
    </location>
</feature>
<evidence type="ECO:0000259" key="14">
    <source>
        <dbReference type="PROSITE" id="PS50144"/>
    </source>
</evidence>
<protein>
    <submittedName>
        <fullName evidence="15">TNF receptor-associated factor 1</fullName>
    </submittedName>
</protein>
<dbReference type="STRING" id="50429.A0A2B4RDT6"/>
<dbReference type="PROSITE" id="PS50089">
    <property type="entry name" value="ZF_RING_2"/>
    <property type="match status" value="1"/>
</dbReference>
<evidence type="ECO:0000313" key="16">
    <source>
        <dbReference type="Proteomes" id="UP000225706"/>
    </source>
</evidence>
<feature type="compositionally biased region" description="Polar residues" evidence="12">
    <location>
        <begin position="14"/>
        <end position="34"/>
    </location>
</feature>
<dbReference type="Gene3D" id="2.60.210.10">
    <property type="entry name" value="Apoptosis, Tumor Necrosis Factor Receptor Associated Protein 2, Chain A"/>
    <property type="match status" value="1"/>
</dbReference>
<feature type="region of interest" description="Disordered" evidence="12">
    <location>
        <begin position="14"/>
        <end position="69"/>
    </location>
</feature>
<evidence type="ECO:0000313" key="15">
    <source>
        <dbReference type="EMBL" id="PFX15791.1"/>
    </source>
</evidence>
<accession>A0A2B4RDT6</accession>
<dbReference type="PROSITE" id="PS50144">
    <property type="entry name" value="MATH"/>
    <property type="match status" value="1"/>
</dbReference>
<keyword evidence="6 10" id="KW-0863">Zinc-finger</keyword>
<dbReference type="InterPro" id="IPR017907">
    <property type="entry name" value="Znf_RING_CS"/>
</dbReference>
<dbReference type="SMART" id="SM00061">
    <property type="entry name" value="MATH"/>
    <property type="match status" value="1"/>
</dbReference>
<keyword evidence="16" id="KW-1185">Reference proteome</keyword>
<dbReference type="FunFam" id="2.60.210.10:FF:000001">
    <property type="entry name" value="TNF receptor-associated factor"/>
    <property type="match status" value="1"/>
</dbReference>
<keyword evidence="3" id="KW-1017">Isopeptide bond</keyword>
<dbReference type="InterPro" id="IPR002083">
    <property type="entry name" value="MATH/TRAF_dom"/>
</dbReference>
<dbReference type="GO" id="GO:0008270">
    <property type="term" value="F:zinc ion binding"/>
    <property type="evidence" value="ECO:0007669"/>
    <property type="project" value="UniProtKB-KW"/>
</dbReference>
<evidence type="ECO:0000256" key="11">
    <source>
        <dbReference type="SAM" id="Coils"/>
    </source>
</evidence>
<evidence type="ECO:0000256" key="6">
    <source>
        <dbReference type="ARBA" id="ARBA00022771"/>
    </source>
</evidence>
<dbReference type="PANTHER" id="PTHR10131">
    <property type="entry name" value="TNF RECEPTOR ASSOCIATED FACTOR"/>
    <property type="match status" value="1"/>
</dbReference>
<proteinExistence type="predicted"/>
<keyword evidence="15" id="KW-0675">Receptor</keyword>
<dbReference type="AlphaFoldDB" id="A0A2B4RDT6"/>
<dbReference type="InterPro" id="IPR049342">
    <property type="entry name" value="TRAF1-6_MATH_dom"/>
</dbReference>
<name>A0A2B4RDT6_STYPI</name>
<evidence type="ECO:0000256" key="5">
    <source>
        <dbReference type="ARBA" id="ARBA00022723"/>
    </source>
</evidence>
<dbReference type="Proteomes" id="UP000225706">
    <property type="component" value="Unassembled WGS sequence"/>
</dbReference>
<dbReference type="Pfam" id="PF21355">
    <property type="entry name" value="TRAF-mep_MATH"/>
    <property type="match status" value="1"/>
</dbReference>
<comment type="subcellular location">
    <subcellularLocation>
        <location evidence="1">Cytoplasm</location>
    </subcellularLocation>
</comment>
<evidence type="ECO:0000256" key="12">
    <source>
        <dbReference type="SAM" id="MobiDB-lite"/>
    </source>
</evidence>
<sequence length="710" mass="80358">MTVMTINADLSMSETMSDMSLPSSPDHQGMSSPEDNSDDILDMNWSGVSEGDGRSYRESFSDDEEKSVGGDISNQTEIFKDPFVYPGSLLKLSESVLLILTLVVARNLNGNCLLGREVPRCNQLGREILSLVVSCTSQGCLWQGKLRDLEKHTSASCGFVMKHRAKFHSNVYFEIDILRDELDIISKTQQDLKAQLEQIKSEHRLNLQAFPSYDGQLLWKITDYTRRRNDAVTGQQVSLYSPCFYASRYGYKMCARIFLNGDGMGKGTHISIFIVVMRGQYDALLRWPFRQKVTFMLLDQDNVEHVIDAFRPDPNSSSFQRPRREMNIASEANGKSGTFTIKQQSATHTDRMGPCAKTHQNGLKSRGEQHRLLSMKTSSHDQNCNRHFIHILEDYNGTASFPAVLGVRFVEMGGYEIGEKNRIEIDKDPHLCRLICAFCAFLSKEPTVSKCGHVFCRTCLIEISCATGSSEAAACPVDGRYLNLEECKQDIDAAEKIDAHVISCLVNRCDWRGRVSCLEDHLKQYHEGRQVDYAMACGSKDGEPSQEQQNTAKKIMEIEKVQRSQVVMVTELKEQLSAFADAVAKTQGFGQLVNDVRALTIKIQEQQEILTGYAFDELSQQLNVLQHKVQAFEEQLRVQKDQYGKCHIECLAESARDHEDRNMEVEILQGSINRLEKELGYWKNRYADLEKRHVDLQSSHNALQAQVTLS</sequence>
<keyword evidence="8" id="KW-0832">Ubl conjugation</keyword>
<evidence type="ECO:0000256" key="10">
    <source>
        <dbReference type="PROSITE-ProRule" id="PRU00175"/>
    </source>
</evidence>
<keyword evidence="9 11" id="KW-0175">Coiled coil</keyword>
<dbReference type="SMART" id="SM00184">
    <property type="entry name" value="RING"/>
    <property type="match status" value="1"/>
</dbReference>
<feature type="compositionally biased region" description="Basic and acidic residues" evidence="12">
    <location>
        <begin position="51"/>
        <end position="60"/>
    </location>
</feature>
<gene>
    <name evidence="15" type="primary">Traf1</name>
    <name evidence="15" type="ORF">AWC38_SpisGene19976</name>
</gene>
<reference evidence="16" key="1">
    <citation type="journal article" date="2017" name="bioRxiv">
        <title>Comparative analysis of the genomes of Stylophora pistillata and Acropora digitifera provides evidence for extensive differences between species of corals.</title>
        <authorList>
            <person name="Voolstra C.R."/>
            <person name="Li Y."/>
            <person name="Liew Y.J."/>
            <person name="Baumgarten S."/>
            <person name="Zoccola D."/>
            <person name="Flot J.-F."/>
            <person name="Tambutte S."/>
            <person name="Allemand D."/>
            <person name="Aranda M."/>
        </authorList>
    </citation>
    <scope>NUCLEOTIDE SEQUENCE [LARGE SCALE GENOMIC DNA]</scope>
</reference>
<dbReference type="Gene3D" id="3.30.40.10">
    <property type="entry name" value="Zinc/RING finger domain, C3HC4 (zinc finger)"/>
    <property type="match status" value="1"/>
</dbReference>
<dbReference type="EMBL" id="LSMT01000610">
    <property type="protein sequence ID" value="PFX15791.1"/>
    <property type="molecule type" value="Genomic_DNA"/>
</dbReference>
<dbReference type="PANTHER" id="PTHR10131:SF138">
    <property type="entry name" value="RE66324P"/>
    <property type="match status" value="1"/>
</dbReference>
<keyword evidence="5" id="KW-0479">Metal-binding</keyword>
<evidence type="ECO:0000256" key="8">
    <source>
        <dbReference type="ARBA" id="ARBA00022843"/>
    </source>
</evidence>
<dbReference type="PROSITE" id="PS00518">
    <property type="entry name" value="ZF_RING_1"/>
    <property type="match status" value="1"/>
</dbReference>
<evidence type="ECO:0000256" key="7">
    <source>
        <dbReference type="ARBA" id="ARBA00022833"/>
    </source>
</evidence>
<feature type="coiled-coil region" evidence="11">
    <location>
        <begin position="615"/>
        <end position="706"/>
    </location>
</feature>
<dbReference type="SUPFAM" id="SSF57850">
    <property type="entry name" value="RING/U-box"/>
    <property type="match status" value="1"/>
</dbReference>
<keyword evidence="2" id="KW-0963">Cytoplasm</keyword>
<organism evidence="15 16">
    <name type="scientific">Stylophora pistillata</name>
    <name type="common">Smooth cauliflower coral</name>
    <dbReference type="NCBI Taxonomy" id="50429"/>
    <lineage>
        <taxon>Eukaryota</taxon>
        <taxon>Metazoa</taxon>
        <taxon>Cnidaria</taxon>
        <taxon>Anthozoa</taxon>
        <taxon>Hexacorallia</taxon>
        <taxon>Scleractinia</taxon>
        <taxon>Astrocoeniina</taxon>
        <taxon>Pocilloporidae</taxon>
        <taxon>Stylophora</taxon>
    </lineage>
</organism>
<evidence type="ECO:0000259" key="13">
    <source>
        <dbReference type="PROSITE" id="PS50089"/>
    </source>
</evidence>
<evidence type="ECO:0000256" key="9">
    <source>
        <dbReference type="ARBA" id="ARBA00023054"/>
    </source>
</evidence>
<dbReference type="GO" id="GO:0006915">
    <property type="term" value="P:apoptotic process"/>
    <property type="evidence" value="ECO:0007669"/>
    <property type="project" value="UniProtKB-KW"/>
</dbReference>
<dbReference type="InterPro" id="IPR001841">
    <property type="entry name" value="Znf_RING"/>
</dbReference>
<evidence type="ECO:0000256" key="2">
    <source>
        <dbReference type="ARBA" id="ARBA00022490"/>
    </source>
</evidence>
<keyword evidence="4" id="KW-0053">Apoptosis</keyword>